<organism evidence="3 4">
    <name type="scientific">Streptococcus danieliae</name>
    <dbReference type="NCBI Taxonomy" id="747656"/>
    <lineage>
        <taxon>Bacteria</taxon>
        <taxon>Bacillati</taxon>
        <taxon>Bacillota</taxon>
        <taxon>Bacilli</taxon>
        <taxon>Lactobacillales</taxon>
        <taxon>Streptococcaceae</taxon>
        <taxon>Streptococcus</taxon>
    </lineage>
</organism>
<dbReference type="EMBL" id="WSRS01000003">
    <property type="protein sequence ID" value="MVX58205.1"/>
    <property type="molecule type" value="Genomic_DNA"/>
</dbReference>
<feature type="compositionally biased region" description="Polar residues" evidence="1">
    <location>
        <begin position="14"/>
        <end position="24"/>
    </location>
</feature>
<dbReference type="AlphaFoldDB" id="A0A7X3G724"/>
<name>A0A7X3G724_9STRE</name>
<accession>A0A7X3G724</accession>
<evidence type="ECO:0000256" key="2">
    <source>
        <dbReference type="SAM" id="Phobius"/>
    </source>
</evidence>
<protein>
    <submittedName>
        <fullName evidence="3">Uncharacterized protein</fullName>
    </submittedName>
</protein>
<sequence length="118" mass="13748">MPENNIIPFHPQKPTVQSGTMETTTKTEVRDMNKDTYSKSEIDLKLQNLENKVDSQFTLLNERLESSTKHILSETKNMLNELQLAQYKERETERKATNKWFIGLLVTIGIALFKLFFP</sequence>
<evidence type="ECO:0000313" key="3">
    <source>
        <dbReference type="EMBL" id="MVX58205.1"/>
    </source>
</evidence>
<comment type="caution">
    <text evidence="3">The sequence shown here is derived from an EMBL/GenBank/DDBJ whole genome shotgun (WGS) entry which is preliminary data.</text>
</comment>
<evidence type="ECO:0000313" key="4">
    <source>
        <dbReference type="Proteomes" id="UP000461595"/>
    </source>
</evidence>
<dbReference type="Proteomes" id="UP000461595">
    <property type="component" value="Unassembled WGS sequence"/>
</dbReference>
<dbReference type="RefSeq" id="WP_160332037.1">
    <property type="nucleotide sequence ID" value="NZ_WSRS01000003.1"/>
</dbReference>
<feature type="transmembrane region" description="Helical" evidence="2">
    <location>
        <begin position="100"/>
        <end position="117"/>
    </location>
</feature>
<keyword evidence="2" id="KW-1133">Transmembrane helix</keyword>
<keyword evidence="2" id="KW-0472">Membrane</keyword>
<reference evidence="3 4" key="1">
    <citation type="submission" date="2019-12" db="EMBL/GenBank/DDBJ databases">
        <title>Microbes associate with the intestines of laboratory mice.</title>
        <authorList>
            <person name="Navarre W."/>
            <person name="Wong E."/>
        </authorList>
    </citation>
    <scope>NUCLEOTIDE SEQUENCE [LARGE SCALE GENOMIC DNA]</scope>
    <source>
        <strain evidence="3 4">NM51_B2-22</strain>
    </source>
</reference>
<evidence type="ECO:0000256" key="1">
    <source>
        <dbReference type="SAM" id="MobiDB-lite"/>
    </source>
</evidence>
<gene>
    <name evidence="3" type="ORF">E5983_00760</name>
</gene>
<feature type="compositionally biased region" description="Basic and acidic residues" evidence="1">
    <location>
        <begin position="25"/>
        <end position="34"/>
    </location>
</feature>
<feature type="region of interest" description="Disordered" evidence="1">
    <location>
        <begin position="1"/>
        <end position="34"/>
    </location>
</feature>
<proteinExistence type="predicted"/>
<keyword evidence="2" id="KW-0812">Transmembrane</keyword>